<keyword evidence="2" id="KW-0813">Transport</keyword>
<dbReference type="GO" id="GO:0005886">
    <property type="term" value="C:plasma membrane"/>
    <property type="evidence" value="ECO:0007669"/>
    <property type="project" value="UniProtKB-SubCell"/>
</dbReference>
<keyword evidence="6 7" id="KW-0472">Membrane</keyword>
<evidence type="ECO:0000256" key="1">
    <source>
        <dbReference type="ARBA" id="ARBA00004651"/>
    </source>
</evidence>
<dbReference type="EMBL" id="HE971709">
    <property type="protein sequence ID" value="CCK32360.1"/>
    <property type="molecule type" value="Genomic_DNA"/>
</dbReference>
<feature type="transmembrane region" description="Helical" evidence="7">
    <location>
        <begin position="390"/>
        <end position="409"/>
    </location>
</feature>
<keyword evidence="5 7" id="KW-1133">Transmembrane helix</keyword>
<feature type="transmembrane region" description="Helical" evidence="7">
    <location>
        <begin position="182"/>
        <end position="203"/>
    </location>
</feature>
<dbReference type="PANTHER" id="PTHR23517">
    <property type="entry name" value="RESISTANCE PROTEIN MDTM, PUTATIVE-RELATED-RELATED"/>
    <property type="match status" value="1"/>
</dbReference>
<gene>
    <name evidence="9" type="ORF">BN159_7981</name>
</gene>
<feature type="transmembrane region" description="Helical" evidence="7">
    <location>
        <begin position="57"/>
        <end position="80"/>
    </location>
</feature>
<dbReference type="Proteomes" id="UP000008043">
    <property type="component" value="Chromosome"/>
</dbReference>
<feature type="transmembrane region" description="Helical" evidence="7">
    <location>
        <begin position="297"/>
        <end position="317"/>
    </location>
</feature>
<dbReference type="InterPro" id="IPR011701">
    <property type="entry name" value="MFS"/>
</dbReference>
<evidence type="ECO:0000256" key="6">
    <source>
        <dbReference type="ARBA" id="ARBA00023136"/>
    </source>
</evidence>
<feature type="transmembrane region" description="Helical" evidence="7">
    <location>
        <begin position="364"/>
        <end position="384"/>
    </location>
</feature>
<organism evidence="9 10">
    <name type="scientific">Streptomyces davaonensis (strain DSM 101723 / JCM 4913 / KCC S-0913 / 768)</name>
    <dbReference type="NCBI Taxonomy" id="1214101"/>
    <lineage>
        <taxon>Bacteria</taxon>
        <taxon>Bacillati</taxon>
        <taxon>Actinomycetota</taxon>
        <taxon>Actinomycetes</taxon>
        <taxon>Kitasatosporales</taxon>
        <taxon>Streptomycetaceae</taxon>
        <taxon>Streptomyces</taxon>
    </lineage>
</organism>
<dbReference type="STRING" id="1214101.BN159_7981"/>
<evidence type="ECO:0000256" key="5">
    <source>
        <dbReference type="ARBA" id="ARBA00022989"/>
    </source>
</evidence>
<dbReference type="PANTHER" id="PTHR23517:SF2">
    <property type="entry name" value="MULTIDRUG RESISTANCE PROTEIN MDTH"/>
    <property type="match status" value="1"/>
</dbReference>
<keyword evidence="4 7" id="KW-0812">Transmembrane</keyword>
<protein>
    <submittedName>
        <fullName evidence="9">Putative membrane protein</fullName>
    </submittedName>
</protein>
<feature type="transmembrane region" description="Helical" evidence="7">
    <location>
        <begin position="323"/>
        <end position="352"/>
    </location>
</feature>
<evidence type="ECO:0000259" key="8">
    <source>
        <dbReference type="PROSITE" id="PS50850"/>
    </source>
</evidence>
<evidence type="ECO:0000256" key="4">
    <source>
        <dbReference type="ARBA" id="ARBA00022692"/>
    </source>
</evidence>
<evidence type="ECO:0000256" key="7">
    <source>
        <dbReference type="SAM" id="Phobius"/>
    </source>
</evidence>
<accession>K4RFI5</accession>
<dbReference type="PROSITE" id="PS50850">
    <property type="entry name" value="MFS"/>
    <property type="match status" value="1"/>
</dbReference>
<evidence type="ECO:0000256" key="3">
    <source>
        <dbReference type="ARBA" id="ARBA00022475"/>
    </source>
</evidence>
<feature type="transmembrane region" description="Helical" evidence="7">
    <location>
        <begin position="29"/>
        <end position="51"/>
    </location>
</feature>
<dbReference type="InterPro" id="IPR020846">
    <property type="entry name" value="MFS_dom"/>
</dbReference>
<dbReference type="PATRIC" id="fig|1214101.3.peg.8077"/>
<feature type="transmembrane region" description="Helical" evidence="7">
    <location>
        <begin position="261"/>
        <end position="285"/>
    </location>
</feature>
<comment type="subcellular location">
    <subcellularLocation>
        <location evidence="1">Cell membrane</location>
        <topology evidence="1">Multi-pass membrane protein</topology>
    </subcellularLocation>
</comment>
<keyword evidence="3" id="KW-1003">Cell membrane</keyword>
<dbReference type="HOGENOM" id="CLU_001265_60_5_11"/>
<reference evidence="9 10" key="1">
    <citation type="journal article" date="2012" name="J. Bacteriol.">
        <title>Genome sequence of the bacterium Streptomyces davawensis JCM 4913 and heterologous production of the unique antibiotic roseoflavin.</title>
        <authorList>
            <person name="Jankowitsch F."/>
            <person name="Schwarz J."/>
            <person name="Ruckert C."/>
            <person name="Gust B."/>
            <person name="Szczepanowski R."/>
            <person name="Blom J."/>
            <person name="Pelzer S."/>
            <person name="Kalinowski J."/>
            <person name="Mack M."/>
        </authorList>
    </citation>
    <scope>NUCLEOTIDE SEQUENCE [LARGE SCALE GENOMIC DNA]</scope>
    <source>
        <strain evidence="10">DSM 101723 / JCM 4913 / KCC S-0913 / 768</strain>
    </source>
</reference>
<keyword evidence="10" id="KW-1185">Reference proteome</keyword>
<dbReference type="Pfam" id="PF07690">
    <property type="entry name" value="MFS_1"/>
    <property type="match status" value="1"/>
</dbReference>
<feature type="transmembrane region" description="Helical" evidence="7">
    <location>
        <begin position="230"/>
        <end position="255"/>
    </location>
</feature>
<dbReference type="KEGG" id="sdv:BN159_7981"/>
<name>K4RFI5_STRDJ</name>
<evidence type="ECO:0000256" key="2">
    <source>
        <dbReference type="ARBA" id="ARBA00022448"/>
    </source>
</evidence>
<dbReference type="InterPro" id="IPR036259">
    <property type="entry name" value="MFS_trans_sf"/>
</dbReference>
<feature type="domain" description="Major facilitator superfamily (MFS) profile" evidence="8">
    <location>
        <begin position="1"/>
        <end position="420"/>
    </location>
</feature>
<dbReference type="Gene3D" id="1.20.1250.20">
    <property type="entry name" value="MFS general substrate transporter like domains"/>
    <property type="match status" value="1"/>
</dbReference>
<dbReference type="SUPFAM" id="SSF103473">
    <property type="entry name" value="MFS general substrate transporter"/>
    <property type="match status" value="1"/>
</dbReference>
<dbReference type="AlphaFoldDB" id="K4RFI5"/>
<proteinExistence type="predicted"/>
<evidence type="ECO:0000313" key="10">
    <source>
        <dbReference type="Proteomes" id="UP000008043"/>
    </source>
</evidence>
<dbReference type="InterPro" id="IPR050171">
    <property type="entry name" value="MFS_Transporters"/>
</dbReference>
<dbReference type="GO" id="GO:0022857">
    <property type="term" value="F:transmembrane transporter activity"/>
    <property type="evidence" value="ECO:0007669"/>
    <property type="project" value="InterPro"/>
</dbReference>
<evidence type="ECO:0000313" key="9">
    <source>
        <dbReference type="EMBL" id="CCK32360.1"/>
    </source>
</evidence>
<dbReference type="eggNOG" id="COG2211">
    <property type="taxonomic scope" value="Bacteria"/>
</dbReference>
<sequence>MTILRRVSIPSGLRGRARSGDRGSVHRRLVTAVVVDTVGYGAFLPLTFLYLSTATDIPVAELGVIITVASLAGLPVPLFAGHLVDRLGARPVLIAQTVAAAVGYTLYFWVQSWWPLLLGIVVVTVADRTYWAAWPVFVSEQVADGDSLDRWYAIVNAAKSASLAAGSGIASVALAVSGDGGLRAMLALNVATSVTAGVLFVSLRTPPRPPVPKETAPVGGWRALGSDRPYLTLTLGNTLLTYGWLISTLVLPVYLVRSVHLASWTAAFALMLKMSLTMLFQTTVAARLYHLRRTSTALAGTACFVVAVLLLACAAGSSSDVLAMTVVIVGVGFLALGEMLAAPATTSLAVAAAPEGSQGRYVSVFQLSWTLSSVSGPALVGYLLSKSMPVLWGAFIALMLAAALVFAGLRTRFPTHVDTKTQPST</sequence>